<dbReference type="EMBL" id="CYUE01000021">
    <property type="protein sequence ID" value="CUK27034.1"/>
    <property type="molecule type" value="Genomic_DNA"/>
</dbReference>
<dbReference type="InterPro" id="IPR005111">
    <property type="entry name" value="MoeA_C_domain_IV"/>
</dbReference>
<evidence type="ECO:0000256" key="7">
    <source>
        <dbReference type="ARBA" id="ARBA00022723"/>
    </source>
</evidence>
<name>A0A0P1ITS0_9RHOB</name>
<dbReference type="SUPFAM" id="SSF53218">
    <property type="entry name" value="Molybdenum cofactor biosynthesis proteins"/>
    <property type="match status" value="1"/>
</dbReference>
<evidence type="ECO:0000256" key="9">
    <source>
        <dbReference type="ARBA" id="ARBA00023150"/>
    </source>
</evidence>
<dbReference type="Pfam" id="PF03453">
    <property type="entry name" value="MoeA_N"/>
    <property type="match status" value="1"/>
</dbReference>
<evidence type="ECO:0000313" key="14">
    <source>
        <dbReference type="Proteomes" id="UP000051184"/>
    </source>
</evidence>
<dbReference type="UniPathway" id="UPA00344"/>
<dbReference type="GO" id="GO:0061599">
    <property type="term" value="F:molybdopterin molybdotransferase activity"/>
    <property type="evidence" value="ECO:0007669"/>
    <property type="project" value="UniProtKB-UniRule"/>
</dbReference>
<keyword evidence="5 11" id="KW-0500">Molybdenum</keyword>
<evidence type="ECO:0000259" key="12">
    <source>
        <dbReference type="SMART" id="SM00852"/>
    </source>
</evidence>
<dbReference type="STRING" id="1715691.TA5113_03149"/>
<dbReference type="Gene3D" id="2.40.340.10">
    <property type="entry name" value="MoeA, C-terminal, domain IV"/>
    <property type="match status" value="1"/>
</dbReference>
<dbReference type="EC" id="2.10.1.1" evidence="11"/>
<evidence type="ECO:0000256" key="10">
    <source>
        <dbReference type="ARBA" id="ARBA00047317"/>
    </source>
</evidence>
<proteinExistence type="inferred from homology"/>
<comment type="cofactor">
    <cofactor evidence="1 11">
        <name>Mg(2+)</name>
        <dbReference type="ChEBI" id="CHEBI:18420"/>
    </cofactor>
</comment>
<dbReference type="InterPro" id="IPR036135">
    <property type="entry name" value="MoeA_linker/N_sf"/>
</dbReference>
<evidence type="ECO:0000313" key="13">
    <source>
        <dbReference type="EMBL" id="CUK27034.1"/>
    </source>
</evidence>
<evidence type="ECO:0000256" key="6">
    <source>
        <dbReference type="ARBA" id="ARBA00022679"/>
    </source>
</evidence>
<dbReference type="InterPro" id="IPR036688">
    <property type="entry name" value="MoeA_C_domain_IV_sf"/>
</dbReference>
<comment type="pathway">
    <text evidence="3 11">Cofactor biosynthesis; molybdopterin biosynthesis.</text>
</comment>
<organism evidence="13 14">
    <name type="scientific">Cognatishimia activa</name>
    <dbReference type="NCBI Taxonomy" id="1715691"/>
    <lineage>
        <taxon>Bacteria</taxon>
        <taxon>Pseudomonadati</taxon>
        <taxon>Pseudomonadota</taxon>
        <taxon>Alphaproteobacteria</taxon>
        <taxon>Rhodobacterales</taxon>
        <taxon>Paracoccaceae</taxon>
        <taxon>Cognatishimia</taxon>
    </lineage>
</organism>
<dbReference type="GO" id="GO:0006777">
    <property type="term" value="P:Mo-molybdopterin cofactor biosynthetic process"/>
    <property type="evidence" value="ECO:0007669"/>
    <property type="project" value="UniProtKB-UniRule"/>
</dbReference>
<dbReference type="Gene3D" id="3.40.980.10">
    <property type="entry name" value="MoaB/Mog-like domain"/>
    <property type="match status" value="1"/>
</dbReference>
<accession>A0A0P1ITS0</accession>
<dbReference type="AlphaFoldDB" id="A0A0P1ITS0"/>
<dbReference type="SMART" id="SM00852">
    <property type="entry name" value="MoCF_biosynth"/>
    <property type="match status" value="1"/>
</dbReference>
<dbReference type="Proteomes" id="UP000051184">
    <property type="component" value="Unassembled WGS sequence"/>
</dbReference>
<dbReference type="GO" id="GO:0046872">
    <property type="term" value="F:metal ion binding"/>
    <property type="evidence" value="ECO:0007669"/>
    <property type="project" value="UniProtKB-UniRule"/>
</dbReference>
<dbReference type="GO" id="GO:0005829">
    <property type="term" value="C:cytosol"/>
    <property type="evidence" value="ECO:0007669"/>
    <property type="project" value="TreeGrafter"/>
</dbReference>
<keyword evidence="6 11" id="KW-0808">Transferase</keyword>
<evidence type="ECO:0000256" key="5">
    <source>
        <dbReference type="ARBA" id="ARBA00022505"/>
    </source>
</evidence>
<keyword evidence="8 11" id="KW-0460">Magnesium</keyword>
<dbReference type="InterPro" id="IPR036425">
    <property type="entry name" value="MoaB/Mog-like_dom_sf"/>
</dbReference>
<dbReference type="OrthoDB" id="9804758at2"/>
<dbReference type="InterPro" id="IPR001453">
    <property type="entry name" value="MoaB/Mog_dom"/>
</dbReference>
<keyword evidence="9 11" id="KW-0501">Molybdenum cofactor biosynthesis</keyword>
<gene>
    <name evidence="13" type="primary">moeA_2</name>
    <name evidence="13" type="ORF">TA5114_02853</name>
</gene>
<comment type="similarity">
    <text evidence="4 11">Belongs to the MoeA family.</text>
</comment>
<evidence type="ECO:0000256" key="2">
    <source>
        <dbReference type="ARBA" id="ARBA00002901"/>
    </source>
</evidence>
<reference evidence="14" key="1">
    <citation type="submission" date="2015-09" db="EMBL/GenBank/DDBJ databases">
        <authorList>
            <person name="Rodrigo-Torres Lidia"/>
            <person name="Arahal R.David."/>
        </authorList>
    </citation>
    <scope>NUCLEOTIDE SEQUENCE [LARGE SCALE GENOMIC DNA]</scope>
    <source>
        <strain evidence="14">CECT 5114</strain>
    </source>
</reference>
<protein>
    <recommendedName>
        <fullName evidence="11">Molybdopterin molybdenumtransferase</fullName>
        <ecNumber evidence="11">2.10.1.1</ecNumber>
    </recommendedName>
</protein>
<dbReference type="RefSeq" id="WP_058315951.1">
    <property type="nucleotide sequence ID" value="NZ_CYUE01000021.1"/>
</dbReference>
<keyword evidence="7 11" id="KW-0479">Metal-binding</keyword>
<comment type="catalytic activity">
    <reaction evidence="10">
        <text>adenylyl-molybdopterin + molybdate = Mo-molybdopterin + AMP + H(+)</text>
        <dbReference type="Rhea" id="RHEA:35047"/>
        <dbReference type="ChEBI" id="CHEBI:15378"/>
        <dbReference type="ChEBI" id="CHEBI:36264"/>
        <dbReference type="ChEBI" id="CHEBI:62727"/>
        <dbReference type="ChEBI" id="CHEBI:71302"/>
        <dbReference type="ChEBI" id="CHEBI:456215"/>
        <dbReference type="EC" id="2.10.1.1"/>
    </reaction>
</comment>
<dbReference type="SUPFAM" id="SSF63867">
    <property type="entry name" value="MoeA C-terminal domain-like"/>
    <property type="match status" value="1"/>
</dbReference>
<dbReference type="SUPFAM" id="SSF63882">
    <property type="entry name" value="MoeA N-terminal region -like"/>
    <property type="match status" value="1"/>
</dbReference>
<dbReference type="FunFam" id="3.40.980.10:FF:000004">
    <property type="entry name" value="Molybdopterin molybdenumtransferase"/>
    <property type="match status" value="1"/>
</dbReference>
<evidence type="ECO:0000256" key="4">
    <source>
        <dbReference type="ARBA" id="ARBA00010763"/>
    </source>
</evidence>
<dbReference type="NCBIfam" id="NF045515">
    <property type="entry name" value="Glp_gephyrin"/>
    <property type="match status" value="1"/>
</dbReference>
<dbReference type="CDD" id="cd00887">
    <property type="entry name" value="MoeA"/>
    <property type="match status" value="1"/>
</dbReference>
<evidence type="ECO:0000256" key="8">
    <source>
        <dbReference type="ARBA" id="ARBA00022842"/>
    </source>
</evidence>
<dbReference type="Pfam" id="PF00994">
    <property type="entry name" value="MoCF_biosynth"/>
    <property type="match status" value="1"/>
</dbReference>
<dbReference type="Gene3D" id="3.90.105.10">
    <property type="entry name" value="Molybdopterin biosynthesis moea protein, domain 2"/>
    <property type="match status" value="1"/>
</dbReference>
<evidence type="ECO:0000256" key="1">
    <source>
        <dbReference type="ARBA" id="ARBA00001946"/>
    </source>
</evidence>
<evidence type="ECO:0000256" key="3">
    <source>
        <dbReference type="ARBA" id="ARBA00005046"/>
    </source>
</evidence>
<dbReference type="InterPro" id="IPR038987">
    <property type="entry name" value="MoeA-like"/>
</dbReference>
<evidence type="ECO:0000256" key="11">
    <source>
        <dbReference type="RuleBase" id="RU365090"/>
    </source>
</evidence>
<dbReference type="PANTHER" id="PTHR10192:SF5">
    <property type="entry name" value="GEPHYRIN"/>
    <property type="match status" value="1"/>
</dbReference>
<dbReference type="Gene3D" id="2.170.190.11">
    <property type="entry name" value="Molybdopterin biosynthesis moea protein, domain 3"/>
    <property type="match status" value="1"/>
</dbReference>
<comment type="function">
    <text evidence="2 11">Catalyzes the insertion of molybdate into adenylated molybdopterin with the concomitant release of AMP.</text>
</comment>
<dbReference type="Pfam" id="PF03454">
    <property type="entry name" value="MoeA_C"/>
    <property type="match status" value="1"/>
</dbReference>
<keyword evidence="14" id="KW-1185">Reference proteome</keyword>
<dbReference type="InterPro" id="IPR005110">
    <property type="entry name" value="MoeA_linker/N"/>
</dbReference>
<feature type="domain" description="MoaB/Mog" evidence="12">
    <location>
        <begin position="173"/>
        <end position="311"/>
    </location>
</feature>
<dbReference type="PANTHER" id="PTHR10192">
    <property type="entry name" value="MOLYBDOPTERIN BIOSYNTHESIS PROTEIN"/>
    <property type="match status" value="1"/>
</dbReference>
<sequence length="391" mass="41408">MISVAEALAHLFALAKPLDTEVVPLKHAGGRVLAQDASARRDQPPFSASAMDGYAVRDKDVKPGAVLTMIGESAAGHRFDGKISAGECTRIFTGAPLPKGADRIVIQEDVIVNGNQITIGDNLDSNHYVRAKGFDFRDGQSIAAPKKLRPSDIALLAAMNVPEVSVTRKPKVAILSTGDELVMPGETPNDDQIIASNSFGLYAMLQDLGADPRLLPIARDSEESLRTAFELANDVDLLLTIGGASVGDHDLVGKVAADLGMARAFYKIAMRPGKPLMAGRLKSGAMMIGLPGNPVSAMVCGKVFVEPVIRAMLGLGTSPAPEFTAPLAAEITANGPREHYMRAQLTDGQVTVFDRQDSALLSVLADANILVIRPPNDPARKTGEVMRCITI</sequence>